<dbReference type="CDD" id="cd16327">
    <property type="entry name" value="RseB"/>
    <property type="match status" value="1"/>
</dbReference>
<protein>
    <submittedName>
        <fullName evidence="8">MucB/RseB-like sigma(E) regulatory protein</fullName>
    </submittedName>
</protein>
<comment type="subcellular location">
    <subcellularLocation>
        <location evidence="1">Periplasm</location>
    </subcellularLocation>
</comment>
<dbReference type="Pfam" id="PF17188">
    <property type="entry name" value="MucB_RseB_C"/>
    <property type="match status" value="1"/>
</dbReference>
<dbReference type="GO" id="GO:0045152">
    <property type="term" value="F:antisigma factor binding"/>
    <property type="evidence" value="ECO:0007669"/>
    <property type="project" value="TreeGrafter"/>
</dbReference>
<dbReference type="InterPro" id="IPR005588">
    <property type="entry name" value="MucB_RseB"/>
</dbReference>
<organism evidence="8 9">
    <name type="scientific">Advenella incenata</name>
    <dbReference type="NCBI Taxonomy" id="267800"/>
    <lineage>
        <taxon>Bacteria</taxon>
        <taxon>Pseudomonadati</taxon>
        <taxon>Pseudomonadota</taxon>
        <taxon>Betaproteobacteria</taxon>
        <taxon>Burkholderiales</taxon>
        <taxon>Alcaligenaceae</taxon>
    </lineage>
</organism>
<dbReference type="AlphaFoldDB" id="A0A4Q7VTX7"/>
<evidence type="ECO:0000259" key="6">
    <source>
        <dbReference type="Pfam" id="PF03888"/>
    </source>
</evidence>
<dbReference type="Proteomes" id="UP000293398">
    <property type="component" value="Unassembled WGS sequence"/>
</dbReference>
<dbReference type="EMBL" id="SHKO01000001">
    <property type="protein sequence ID" value="RZT99992.1"/>
    <property type="molecule type" value="Genomic_DNA"/>
</dbReference>
<feature type="signal peptide" evidence="5">
    <location>
        <begin position="1"/>
        <end position="33"/>
    </location>
</feature>
<reference evidence="8 9" key="1">
    <citation type="submission" date="2019-02" db="EMBL/GenBank/DDBJ databases">
        <title>Genomic Encyclopedia of Type Strains, Phase IV (KMG-IV): sequencing the most valuable type-strain genomes for metagenomic binning, comparative biology and taxonomic classification.</title>
        <authorList>
            <person name="Goeker M."/>
        </authorList>
    </citation>
    <scope>NUCLEOTIDE SEQUENCE [LARGE SCALE GENOMIC DNA]</scope>
    <source>
        <strain evidence="8 9">DSM 23814</strain>
    </source>
</reference>
<dbReference type="GO" id="GO:0030288">
    <property type="term" value="C:outer membrane-bounded periplasmic space"/>
    <property type="evidence" value="ECO:0007669"/>
    <property type="project" value="TreeGrafter"/>
</dbReference>
<sequence>MIGQDRLRLTCRRSHSVMLAVCWAITPCLPVYAATPAQLLMQIQKAAESTDYSGTFLYQQGNVMITSRVTHVVDGEGVKERLEVLDGDAQEYLRNNNVVESLIPARKMVIVDKPRKDRFPALLLGPIDNLEKYYDIRAKNGSTRVAGRPCDMIEVHPRVQDRYGYRFCADEKSRLLLKSQTVNEQGTVIEQVTFTGLSVGSNVDTANLKSAFDYAQWKRVEHKPVAVDLTLEGWRIRYPAGFAPIMSIVRPKGTKENVKQLILTDGLSSISVFIQKVKDSEKTFNNQGDARVGSMNVFRQRIDDYWLTTIGAIPLATLKDLAVSTKFIQPVSKQ</sequence>
<dbReference type="InterPro" id="IPR033436">
    <property type="entry name" value="MucB/RseB_C"/>
</dbReference>
<keyword evidence="4" id="KW-0574">Periplasm</keyword>
<evidence type="ECO:0000256" key="3">
    <source>
        <dbReference type="ARBA" id="ARBA00022729"/>
    </source>
</evidence>
<dbReference type="Gene3D" id="3.30.200.100">
    <property type="entry name" value="MucB/RseB, C-terminal domain"/>
    <property type="match status" value="1"/>
</dbReference>
<feature type="chain" id="PRO_5021009560" evidence="5">
    <location>
        <begin position="34"/>
        <end position="334"/>
    </location>
</feature>
<comment type="caution">
    <text evidence="8">The sequence shown here is derived from an EMBL/GenBank/DDBJ whole genome shotgun (WGS) entry which is preliminary data.</text>
</comment>
<feature type="domain" description="MucB/RseB N-terminal" evidence="6">
    <location>
        <begin position="36"/>
        <end position="211"/>
    </location>
</feature>
<comment type="similarity">
    <text evidence="2">Belongs to the RseB family.</text>
</comment>
<name>A0A4Q7VTX7_9BURK</name>
<dbReference type="Pfam" id="PF03888">
    <property type="entry name" value="MucB_RseB"/>
    <property type="match status" value="1"/>
</dbReference>
<evidence type="ECO:0000313" key="8">
    <source>
        <dbReference type="EMBL" id="RZT99992.1"/>
    </source>
</evidence>
<dbReference type="PANTHER" id="PTHR38782:SF1">
    <property type="entry name" value="SIGMA-E FACTOR REGULATORY PROTEIN RSEB"/>
    <property type="match status" value="1"/>
</dbReference>
<accession>A0A4Q7VTX7</accession>
<feature type="domain" description="MucB/RseB C-terminal" evidence="7">
    <location>
        <begin position="232"/>
        <end position="324"/>
    </location>
</feature>
<evidence type="ECO:0000259" key="7">
    <source>
        <dbReference type="Pfam" id="PF17188"/>
    </source>
</evidence>
<dbReference type="InterPro" id="IPR033434">
    <property type="entry name" value="MucB/RseB_N"/>
</dbReference>
<evidence type="ECO:0000256" key="4">
    <source>
        <dbReference type="ARBA" id="ARBA00022764"/>
    </source>
</evidence>
<evidence type="ECO:0000256" key="2">
    <source>
        <dbReference type="ARBA" id="ARBA00008150"/>
    </source>
</evidence>
<gene>
    <name evidence="8" type="ORF">EV681_1798</name>
</gene>
<dbReference type="Gene3D" id="2.50.20.10">
    <property type="entry name" value="Lipoprotein localisation LolA/LolB/LppX"/>
    <property type="match status" value="1"/>
</dbReference>
<dbReference type="PANTHER" id="PTHR38782">
    <property type="match status" value="1"/>
</dbReference>
<keyword evidence="9" id="KW-1185">Reference proteome</keyword>
<proteinExistence type="inferred from homology"/>
<evidence type="ECO:0000313" key="9">
    <source>
        <dbReference type="Proteomes" id="UP000293398"/>
    </source>
</evidence>
<dbReference type="GO" id="GO:0032885">
    <property type="term" value="P:regulation of polysaccharide biosynthetic process"/>
    <property type="evidence" value="ECO:0007669"/>
    <property type="project" value="TreeGrafter"/>
</dbReference>
<dbReference type="PIRSF" id="PIRSF005427">
    <property type="entry name" value="RseB"/>
    <property type="match status" value="1"/>
</dbReference>
<evidence type="ECO:0000256" key="1">
    <source>
        <dbReference type="ARBA" id="ARBA00004418"/>
    </source>
</evidence>
<keyword evidence="3 5" id="KW-0732">Signal</keyword>
<dbReference type="InterPro" id="IPR038484">
    <property type="entry name" value="MucB/RseB_C_sf"/>
</dbReference>
<evidence type="ECO:0000256" key="5">
    <source>
        <dbReference type="SAM" id="SignalP"/>
    </source>
</evidence>